<proteinExistence type="predicted"/>
<dbReference type="InterPro" id="IPR053853">
    <property type="entry name" value="FitA-like_RHH"/>
</dbReference>
<dbReference type="EMBL" id="CAEZTM010000052">
    <property type="protein sequence ID" value="CAB4576379.1"/>
    <property type="molecule type" value="Genomic_DNA"/>
</dbReference>
<dbReference type="SUPFAM" id="SSF47598">
    <property type="entry name" value="Ribbon-helix-helix"/>
    <property type="match status" value="1"/>
</dbReference>
<dbReference type="AlphaFoldDB" id="A0A6J6ELU6"/>
<dbReference type="Pfam" id="PF22513">
    <property type="entry name" value="FitA-like_RHH"/>
    <property type="match status" value="1"/>
</dbReference>
<organism evidence="2">
    <name type="scientific">freshwater metagenome</name>
    <dbReference type="NCBI Taxonomy" id="449393"/>
    <lineage>
        <taxon>unclassified sequences</taxon>
        <taxon>metagenomes</taxon>
        <taxon>ecological metagenomes</taxon>
    </lineage>
</organism>
<sequence>MSKNVLIRNVPDTVHTALVRRAAAAGQSLQEYVLGLLHEVTGKPTMSEVMDEVRAILARNPGPGMSREEIVAAIREGRDR</sequence>
<feature type="domain" description="Antitoxin FitA-like ribbon-helix-helix" evidence="1">
    <location>
        <begin position="4"/>
        <end position="39"/>
    </location>
</feature>
<dbReference type="GO" id="GO:0006355">
    <property type="term" value="P:regulation of DNA-templated transcription"/>
    <property type="evidence" value="ECO:0007669"/>
    <property type="project" value="InterPro"/>
</dbReference>
<accession>A0A6J6ELU6</accession>
<dbReference type="InterPro" id="IPR010985">
    <property type="entry name" value="Ribbon_hlx_hlx"/>
</dbReference>
<reference evidence="2" key="1">
    <citation type="submission" date="2020-05" db="EMBL/GenBank/DDBJ databases">
        <authorList>
            <person name="Chiriac C."/>
            <person name="Salcher M."/>
            <person name="Ghai R."/>
            <person name="Kavagutti S V."/>
        </authorList>
    </citation>
    <scope>NUCLEOTIDE SEQUENCE</scope>
</reference>
<evidence type="ECO:0000313" key="3">
    <source>
        <dbReference type="EMBL" id="CAB4636133.1"/>
    </source>
</evidence>
<name>A0A6J6ELU6_9ZZZZ</name>
<protein>
    <submittedName>
        <fullName evidence="2">Unannotated protein</fullName>
    </submittedName>
</protein>
<dbReference type="EMBL" id="CAEZVY010000011">
    <property type="protein sequence ID" value="CAB4636133.1"/>
    <property type="molecule type" value="Genomic_DNA"/>
</dbReference>
<gene>
    <name evidence="2" type="ORF">UFOPK1684_01069</name>
    <name evidence="3" type="ORF">UFOPK2158_00192</name>
</gene>
<evidence type="ECO:0000259" key="1">
    <source>
        <dbReference type="Pfam" id="PF22513"/>
    </source>
</evidence>
<evidence type="ECO:0000313" key="2">
    <source>
        <dbReference type="EMBL" id="CAB4576379.1"/>
    </source>
</evidence>